<protein>
    <submittedName>
        <fullName evidence="3">PhzF family phenazine biosynthesis protein</fullName>
    </submittedName>
</protein>
<dbReference type="Gene3D" id="3.10.310.10">
    <property type="entry name" value="Diaminopimelate Epimerase, Chain A, domain 1"/>
    <property type="match status" value="2"/>
</dbReference>
<evidence type="ECO:0000313" key="3">
    <source>
        <dbReference type="EMBL" id="RLP78671.1"/>
    </source>
</evidence>
<evidence type="ECO:0000256" key="2">
    <source>
        <dbReference type="PIRSR" id="PIRSR016184-1"/>
    </source>
</evidence>
<gene>
    <name evidence="3" type="ORF">D9R14_10425</name>
</gene>
<dbReference type="PANTHER" id="PTHR13774:SF32">
    <property type="entry name" value="ANTISENSE-ENHANCING SEQUENCE 1"/>
    <property type="match status" value="1"/>
</dbReference>
<dbReference type="InterPro" id="IPR003719">
    <property type="entry name" value="Phenazine_PhzF-like"/>
</dbReference>
<feature type="active site" evidence="2">
    <location>
        <position position="50"/>
    </location>
</feature>
<reference evidence="3 4" key="1">
    <citation type="submission" date="2018-10" db="EMBL/GenBank/DDBJ databases">
        <title>Xanthobacter tagetidis genome sequencing and assembly.</title>
        <authorList>
            <person name="Maclea K.S."/>
            <person name="Goen A.E."/>
            <person name="Fatima S.A."/>
        </authorList>
    </citation>
    <scope>NUCLEOTIDE SEQUENCE [LARGE SCALE GENOMIC DNA]</scope>
    <source>
        <strain evidence="3 4">ATCC 700314</strain>
    </source>
</reference>
<dbReference type="Proteomes" id="UP000269692">
    <property type="component" value="Unassembled WGS sequence"/>
</dbReference>
<dbReference type="OrthoDB" id="9788221at2"/>
<accession>A0A3L7AG88</accession>
<dbReference type="NCBIfam" id="TIGR00654">
    <property type="entry name" value="PhzF_family"/>
    <property type="match status" value="1"/>
</dbReference>
<dbReference type="GO" id="GO:0005737">
    <property type="term" value="C:cytoplasm"/>
    <property type="evidence" value="ECO:0007669"/>
    <property type="project" value="TreeGrafter"/>
</dbReference>
<comment type="similarity">
    <text evidence="1">Belongs to the PhzF family.</text>
</comment>
<comment type="caution">
    <text evidence="3">The sequence shown here is derived from an EMBL/GenBank/DDBJ whole genome shotgun (WGS) entry which is preliminary data.</text>
</comment>
<dbReference type="GO" id="GO:0016853">
    <property type="term" value="F:isomerase activity"/>
    <property type="evidence" value="ECO:0007669"/>
    <property type="project" value="TreeGrafter"/>
</dbReference>
<keyword evidence="4" id="KW-1185">Reference proteome</keyword>
<organism evidence="3 4">
    <name type="scientific">Xanthobacter tagetidis</name>
    <dbReference type="NCBI Taxonomy" id="60216"/>
    <lineage>
        <taxon>Bacteria</taxon>
        <taxon>Pseudomonadati</taxon>
        <taxon>Pseudomonadota</taxon>
        <taxon>Alphaproteobacteria</taxon>
        <taxon>Hyphomicrobiales</taxon>
        <taxon>Xanthobacteraceae</taxon>
        <taxon>Xanthobacter</taxon>
    </lineage>
</organism>
<evidence type="ECO:0000313" key="4">
    <source>
        <dbReference type="Proteomes" id="UP000269692"/>
    </source>
</evidence>
<dbReference type="EMBL" id="RCTF01000007">
    <property type="protein sequence ID" value="RLP78671.1"/>
    <property type="molecule type" value="Genomic_DNA"/>
</dbReference>
<proteinExistence type="inferred from homology"/>
<name>A0A3L7AG88_9HYPH</name>
<dbReference type="PANTHER" id="PTHR13774">
    <property type="entry name" value="PHENAZINE BIOSYNTHESIS PROTEIN"/>
    <property type="match status" value="1"/>
</dbReference>
<dbReference type="Pfam" id="PF02567">
    <property type="entry name" value="PhzC-PhzF"/>
    <property type="match status" value="1"/>
</dbReference>
<sequence length="307" mass="31499">MPASEDLSYVLVDVFTDTPFGGNPLAVFTKAEGLSDGEMQAIARELNLSETTFVSPPPAGEEGYSVRIFTPLSELPFAGHPTIGTALVLHALVGGTRIVLHETIGPVPVRILASAGAPRAVLSSPKMPERIADAPPASLLARLLGLAPDDVLDGAVTPACCSGGVPFTFIPVRDRAALARIRLDGALWQAQIAQGPAPHLYALAMEDWGAGTDICARMFAPSMGIAEDPATGVAAVALAAYLAGLRTLAEGEARFAIRQGEDMGRPSLVELTVDVSGGRISGVHVGGGAVRIGGGALSRAALARRAG</sequence>
<evidence type="ECO:0000256" key="1">
    <source>
        <dbReference type="ARBA" id="ARBA00008270"/>
    </source>
</evidence>
<dbReference type="RefSeq" id="WP_121623264.1">
    <property type="nucleotide sequence ID" value="NZ_JACIIW010000005.1"/>
</dbReference>
<dbReference type="PIRSF" id="PIRSF016184">
    <property type="entry name" value="PhzC_PhzF"/>
    <property type="match status" value="1"/>
</dbReference>
<dbReference type="AlphaFoldDB" id="A0A3L7AG88"/>
<dbReference type="SUPFAM" id="SSF54506">
    <property type="entry name" value="Diaminopimelate epimerase-like"/>
    <property type="match status" value="1"/>
</dbReference>